<sequence length="136" mass="14816">SQNITIDEVFPECNATLPRQTAYFLPETTVITCTQKRSGHRPVPPIAEQEFVNPLHRPSGNTDPCLMGRGTVPTTADFHTTATTSIHSAIAPGRSSQHSARSVLSRTYAGWYMIVYAGLGMRAKFVDAGEAQVIQL</sequence>
<comment type="caution">
    <text evidence="1">The sequence shown here is derived from an EMBL/GenBank/DDBJ whole genome shotgun (WGS) entry which is preliminary data.</text>
</comment>
<name>A0ABD0K883_9CAEN</name>
<dbReference type="AlphaFoldDB" id="A0ABD0K883"/>
<organism evidence="1 2">
    <name type="scientific">Batillaria attramentaria</name>
    <dbReference type="NCBI Taxonomy" id="370345"/>
    <lineage>
        <taxon>Eukaryota</taxon>
        <taxon>Metazoa</taxon>
        <taxon>Spiralia</taxon>
        <taxon>Lophotrochozoa</taxon>
        <taxon>Mollusca</taxon>
        <taxon>Gastropoda</taxon>
        <taxon>Caenogastropoda</taxon>
        <taxon>Sorbeoconcha</taxon>
        <taxon>Cerithioidea</taxon>
        <taxon>Batillariidae</taxon>
        <taxon>Batillaria</taxon>
    </lineage>
</organism>
<dbReference type="EMBL" id="JACVVK020000229">
    <property type="protein sequence ID" value="KAK7483292.1"/>
    <property type="molecule type" value="Genomic_DNA"/>
</dbReference>
<evidence type="ECO:0000313" key="2">
    <source>
        <dbReference type="Proteomes" id="UP001519460"/>
    </source>
</evidence>
<keyword evidence="2" id="KW-1185">Reference proteome</keyword>
<protein>
    <submittedName>
        <fullName evidence="1">Uncharacterized protein</fullName>
    </submittedName>
</protein>
<feature type="non-terminal residue" evidence="1">
    <location>
        <position position="1"/>
    </location>
</feature>
<gene>
    <name evidence="1" type="ORF">BaRGS_00025459</name>
</gene>
<dbReference type="Proteomes" id="UP001519460">
    <property type="component" value="Unassembled WGS sequence"/>
</dbReference>
<accession>A0ABD0K883</accession>
<reference evidence="1 2" key="1">
    <citation type="journal article" date="2023" name="Sci. Data">
        <title>Genome assembly of the Korean intertidal mud-creeper Batillaria attramentaria.</title>
        <authorList>
            <person name="Patra A.K."/>
            <person name="Ho P.T."/>
            <person name="Jun S."/>
            <person name="Lee S.J."/>
            <person name="Kim Y."/>
            <person name="Won Y.J."/>
        </authorList>
    </citation>
    <scope>NUCLEOTIDE SEQUENCE [LARGE SCALE GENOMIC DNA]</scope>
    <source>
        <strain evidence="1">Wonlab-2016</strain>
    </source>
</reference>
<evidence type="ECO:0000313" key="1">
    <source>
        <dbReference type="EMBL" id="KAK7483292.1"/>
    </source>
</evidence>
<proteinExistence type="predicted"/>